<protein>
    <submittedName>
        <fullName evidence="1">Uncharacterized protein</fullName>
    </submittedName>
</protein>
<proteinExistence type="predicted"/>
<evidence type="ECO:0000313" key="2">
    <source>
        <dbReference type="Proteomes" id="UP001152795"/>
    </source>
</evidence>
<gene>
    <name evidence="1" type="ORF">PACLA_8A056016</name>
</gene>
<feature type="non-terminal residue" evidence="1">
    <location>
        <position position="1"/>
    </location>
</feature>
<keyword evidence="2" id="KW-1185">Reference proteome</keyword>
<dbReference type="AlphaFoldDB" id="A0A6S7GW46"/>
<organism evidence="1 2">
    <name type="scientific">Paramuricea clavata</name>
    <name type="common">Red gorgonian</name>
    <name type="synonym">Violescent sea-whip</name>
    <dbReference type="NCBI Taxonomy" id="317549"/>
    <lineage>
        <taxon>Eukaryota</taxon>
        <taxon>Metazoa</taxon>
        <taxon>Cnidaria</taxon>
        <taxon>Anthozoa</taxon>
        <taxon>Octocorallia</taxon>
        <taxon>Malacalcyonacea</taxon>
        <taxon>Plexauridae</taxon>
        <taxon>Paramuricea</taxon>
    </lineage>
</organism>
<dbReference type="OrthoDB" id="6001607at2759"/>
<name>A0A6S7GW46_PARCT</name>
<accession>A0A6S7GW46</accession>
<dbReference type="Proteomes" id="UP001152795">
    <property type="component" value="Unassembled WGS sequence"/>
</dbReference>
<dbReference type="EMBL" id="CACRXK020002417">
    <property type="protein sequence ID" value="CAB3994206.1"/>
    <property type="molecule type" value="Genomic_DNA"/>
</dbReference>
<comment type="caution">
    <text evidence="1">The sequence shown here is derived from an EMBL/GenBank/DDBJ whole genome shotgun (WGS) entry which is preliminary data.</text>
</comment>
<sequence length="154" mass="17779">MASKACGQIDDKQRRYISKIPILSKKYKDSLRNVKHKRLDIERREAELKLLKPAPASTTLIPSKSGVEPLRSVIITPNGTKRRVNRIHRKFSLDLEKILQTCVTVAEGKELKVCDLFDKLEEVSPGVKRIEREKVLRTFGKIFHIKLQHKGQQR</sequence>
<reference evidence="1" key="1">
    <citation type="submission" date="2020-04" db="EMBL/GenBank/DDBJ databases">
        <authorList>
            <person name="Alioto T."/>
            <person name="Alioto T."/>
            <person name="Gomez Garrido J."/>
        </authorList>
    </citation>
    <scope>NUCLEOTIDE SEQUENCE</scope>
    <source>
        <strain evidence="1">A484AB</strain>
    </source>
</reference>
<evidence type="ECO:0000313" key="1">
    <source>
        <dbReference type="EMBL" id="CAB3994206.1"/>
    </source>
</evidence>